<keyword evidence="2" id="KW-1277">Toxin-antitoxin system</keyword>
<evidence type="ECO:0000256" key="1">
    <source>
        <dbReference type="ARBA" id="ARBA00008172"/>
    </source>
</evidence>
<evidence type="ECO:0000313" key="10">
    <source>
        <dbReference type="Proteomes" id="UP001160499"/>
    </source>
</evidence>
<evidence type="ECO:0000313" key="9">
    <source>
        <dbReference type="EMBL" id="MDH6216616.1"/>
    </source>
</evidence>
<accession>A0ABT6LJY2</accession>
<reference evidence="9 10" key="1">
    <citation type="submission" date="2023-04" db="EMBL/GenBank/DDBJ databases">
        <title>Forest soil microbial communities from Buena Vista Peninsula, Colon Province, Panama.</title>
        <authorList>
            <person name="Bouskill N."/>
        </authorList>
    </citation>
    <scope>NUCLEOTIDE SEQUENCE [LARGE SCALE GENOMIC DNA]</scope>
    <source>
        <strain evidence="9 10">GGS1</strain>
    </source>
</reference>
<dbReference type="NCBIfam" id="TIGR02116">
    <property type="entry name" value="toxin_Txe_YoeB"/>
    <property type="match status" value="1"/>
</dbReference>
<dbReference type="EMBL" id="JARXVH010000005">
    <property type="protein sequence ID" value="MDH6216616.1"/>
    <property type="molecule type" value="Genomic_DNA"/>
</dbReference>
<keyword evidence="10" id="KW-1185">Reference proteome</keyword>
<evidence type="ECO:0000256" key="5">
    <source>
        <dbReference type="ARBA" id="ARBA00022801"/>
    </source>
</evidence>
<dbReference type="InterPro" id="IPR009614">
    <property type="entry name" value="YoeB_toxin"/>
</dbReference>
<name>A0ABT6LJY2_9ACTN</name>
<evidence type="ECO:0000256" key="4">
    <source>
        <dbReference type="ARBA" id="ARBA00022759"/>
    </source>
</evidence>
<dbReference type="Pfam" id="PF06769">
    <property type="entry name" value="YoeB_toxin"/>
    <property type="match status" value="1"/>
</dbReference>
<evidence type="ECO:0000256" key="3">
    <source>
        <dbReference type="ARBA" id="ARBA00022722"/>
    </source>
</evidence>
<feature type="region of interest" description="Disordered" evidence="8">
    <location>
        <begin position="1"/>
        <end position="27"/>
    </location>
</feature>
<comment type="caution">
    <text evidence="9">The sequence shown here is derived from an EMBL/GenBank/DDBJ whole genome shotgun (WGS) entry which is preliminary data.</text>
</comment>
<dbReference type="Gene3D" id="3.30.2310.20">
    <property type="entry name" value="RelE-like"/>
    <property type="match status" value="1"/>
</dbReference>
<keyword evidence="4" id="KW-0255">Endonuclease</keyword>
<evidence type="ECO:0000256" key="7">
    <source>
        <dbReference type="ARBA" id="ARBA00050056"/>
    </source>
</evidence>
<keyword evidence="5" id="KW-0378">Hydrolase</keyword>
<organism evidence="9 10">
    <name type="scientific">Streptomyces pseudovenezuelae</name>
    <dbReference type="NCBI Taxonomy" id="67350"/>
    <lineage>
        <taxon>Bacteria</taxon>
        <taxon>Bacillati</taxon>
        <taxon>Actinomycetota</taxon>
        <taxon>Actinomycetes</taxon>
        <taxon>Kitasatosporales</taxon>
        <taxon>Streptomycetaceae</taxon>
        <taxon>Streptomyces</taxon>
        <taxon>Streptomyces aurantiacus group</taxon>
    </lineage>
</organism>
<proteinExistence type="inferred from homology"/>
<evidence type="ECO:0000256" key="8">
    <source>
        <dbReference type="SAM" id="MobiDB-lite"/>
    </source>
</evidence>
<dbReference type="PANTHER" id="PTHR38039">
    <property type="entry name" value="TOXIN YOEB"/>
    <property type="match status" value="1"/>
</dbReference>
<evidence type="ECO:0000256" key="6">
    <source>
        <dbReference type="ARBA" id="ARBA00030388"/>
    </source>
</evidence>
<keyword evidence="3" id="KW-0540">Nuclease</keyword>
<dbReference type="InterPro" id="IPR035093">
    <property type="entry name" value="RelE/ParE_toxin_dom_sf"/>
</dbReference>
<dbReference type="Proteomes" id="UP001160499">
    <property type="component" value="Unassembled WGS sequence"/>
</dbReference>
<dbReference type="SUPFAM" id="SSF143011">
    <property type="entry name" value="RelE-like"/>
    <property type="match status" value="1"/>
</dbReference>
<sequence length="142" mass="15855">MPEPTGHEGTSTGDSGAPVDDFGRTGIAPCRRVPARWGAVRGARGVRSGPKNYAVDDFQHWLGTDRKMVRPIVRPIGEIQRDPFNGIGKPEPLKGDLSGYWLRCIDEEHRLVYRADDKQVKILKARPTKYGRLRGRREPAPA</sequence>
<comment type="similarity">
    <text evidence="1">Belongs to the YoeB family.</text>
</comment>
<dbReference type="PANTHER" id="PTHR38039:SF1">
    <property type="entry name" value="TOXIN YOEB"/>
    <property type="match status" value="1"/>
</dbReference>
<evidence type="ECO:0000256" key="2">
    <source>
        <dbReference type="ARBA" id="ARBA00022649"/>
    </source>
</evidence>
<protein>
    <recommendedName>
        <fullName evidence="7">Endoribonuclease YoeB</fullName>
    </recommendedName>
    <alternativeName>
        <fullName evidence="6">Putative mRNA interferase YoeB</fullName>
    </alternativeName>
</protein>
<gene>
    <name evidence="9" type="ORF">M2283_003933</name>
</gene>